<evidence type="ECO:0000313" key="2">
    <source>
        <dbReference type="Proteomes" id="UP000502495"/>
    </source>
</evidence>
<gene>
    <name evidence="1" type="ORF">Epa1_p15</name>
</gene>
<reference evidence="1 2" key="1">
    <citation type="submission" date="2020-02" db="EMBL/GenBank/DDBJ databases">
        <title>Complete Genome Sequences of Nine Phages Lytic against Multidrug-Resistant Pseudomonas aeruginosa.</title>
        <authorList>
            <person name="Farlow J."/>
            <person name="Freyberger H.R."/>
            <person name="He Y."/>
            <person name="Ward A.M."/>
            <person name="Rutvisuttinunt W."/>
            <person name="Li T."/>
            <person name="Jacobs A.C."/>
            <person name="Nikolich M.P."/>
            <person name="Filippov A."/>
        </authorList>
    </citation>
    <scope>NUCLEOTIDE SEQUENCE [LARGE SCALE GENOMIC DNA]</scope>
</reference>
<dbReference type="Proteomes" id="UP000502495">
    <property type="component" value="Segment"/>
</dbReference>
<evidence type="ECO:0000313" key="1">
    <source>
        <dbReference type="EMBL" id="QIQ64401.1"/>
    </source>
</evidence>
<organism evidence="1 2">
    <name type="scientific">Pseudomonas phage Epa1</name>
    <dbReference type="NCBI Taxonomy" id="2719568"/>
    <lineage>
        <taxon>Viruses</taxon>
        <taxon>Duplodnaviria</taxon>
        <taxon>Heunggongvirae</taxon>
        <taxon>Uroviricota</taxon>
        <taxon>Caudoviricetes</taxon>
        <taxon>Bruynoghevirus</taxon>
        <taxon>Bruynoghevirus PaP3</taxon>
    </lineage>
</organism>
<protein>
    <submittedName>
        <fullName evidence="1">Uncharacterized protein</fullName>
    </submittedName>
</protein>
<accession>A0A6G9LHB6</accession>
<proteinExistence type="predicted"/>
<dbReference type="EMBL" id="MT108723">
    <property type="protein sequence ID" value="QIQ64401.1"/>
    <property type="molecule type" value="Genomic_DNA"/>
</dbReference>
<name>A0A6G9LHB6_9CAUD</name>
<sequence>MIHLITRENIDSLPTVAPALARAFNRTDLGKFWDFEHLVHSLVNYEAFIFYQEESGYAGVLQVSQAPLGNILHFFWSGKMPGNETPIDYSEVDEYLGQFAQKMGCRFIQCEGRRGWKPTLEKLGYTEDSVTFYREVTPDELPPI</sequence>